<organism evidence="3 4">
    <name type="scientific">Thielaviopsis punctulata</name>
    <dbReference type="NCBI Taxonomy" id="72032"/>
    <lineage>
        <taxon>Eukaryota</taxon>
        <taxon>Fungi</taxon>
        <taxon>Dikarya</taxon>
        <taxon>Ascomycota</taxon>
        <taxon>Pezizomycotina</taxon>
        <taxon>Sordariomycetes</taxon>
        <taxon>Hypocreomycetidae</taxon>
        <taxon>Microascales</taxon>
        <taxon>Ceratocystidaceae</taxon>
        <taxon>Thielaviopsis</taxon>
    </lineage>
</organism>
<feature type="region of interest" description="Disordered" evidence="1">
    <location>
        <begin position="432"/>
        <end position="451"/>
    </location>
</feature>
<feature type="region of interest" description="Disordered" evidence="1">
    <location>
        <begin position="364"/>
        <end position="425"/>
    </location>
</feature>
<dbReference type="Proteomes" id="UP000033483">
    <property type="component" value="Unassembled WGS sequence"/>
</dbReference>
<feature type="compositionally biased region" description="Low complexity" evidence="1">
    <location>
        <begin position="948"/>
        <end position="957"/>
    </location>
</feature>
<feature type="compositionally biased region" description="Polar residues" evidence="1">
    <location>
        <begin position="555"/>
        <end position="568"/>
    </location>
</feature>
<protein>
    <recommendedName>
        <fullName evidence="2">Meiotically up-regulated protein Msb1/Mug8 domain-containing protein</fullName>
    </recommendedName>
</protein>
<feature type="region of interest" description="Disordered" evidence="1">
    <location>
        <begin position="998"/>
        <end position="1018"/>
    </location>
</feature>
<dbReference type="InterPro" id="IPR012965">
    <property type="entry name" value="Msb1/Mug8_dom"/>
</dbReference>
<gene>
    <name evidence="3" type="ORF">TD95_000079</name>
</gene>
<dbReference type="Pfam" id="PF08101">
    <property type="entry name" value="Msb1-Mug8_dom"/>
    <property type="match status" value="1"/>
</dbReference>
<dbReference type="CDD" id="cd04401">
    <property type="entry name" value="RhoGAP_fMSB1"/>
    <property type="match status" value="1"/>
</dbReference>
<dbReference type="PANTHER" id="PTHR28093:SF1">
    <property type="entry name" value="MORPHOGENESIS-RELATED PROTEIN MSB1"/>
    <property type="match status" value="1"/>
</dbReference>
<dbReference type="InterPro" id="IPR008936">
    <property type="entry name" value="Rho_GTPase_activation_prot"/>
</dbReference>
<evidence type="ECO:0000259" key="2">
    <source>
        <dbReference type="Pfam" id="PF08101"/>
    </source>
</evidence>
<dbReference type="AlphaFoldDB" id="A0A0F4Z6S4"/>
<dbReference type="OrthoDB" id="3362494at2759"/>
<feature type="compositionally biased region" description="Acidic residues" evidence="1">
    <location>
        <begin position="856"/>
        <end position="866"/>
    </location>
</feature>
<feature type="compositionally biased region" description="Basic and acidic residues" evidence="1">
    <location>
        <begin position="924"/>
        <end position="941"/>
    </location>
</feature>
<keyword evidence="4" id="KW-1185">Reference proteome</keyword>
<accession>A0A0F4Z6S4</accession>
<feature type="compositionally biased region" description="Polar residues" evidence="1">
    <location>
        <begin position="381"/>
        <end position="397"/>
    </location>
</feature>
<evidence type="ECO:0000313" key="3">
    <source>
        <dbReference type="EMBL" id="KKA26187.1"/>
    </source>
</evidence>
<feature type="region of interest" description="Disordered" evidence="1">
    <location>
        <begin position="650"/>
        <end position="986"/>
    </location>
</feature>
<feature type="compositionally biased region" description="Polar residues" evidence="1">
    <location>
        <begin position="650"/>
        <end position="665"/>
    </location>
</feature>
<reference evidence="3 4" key="1">
    <citation type="submission" date="2015-03" db="EMBL/GenBank/DDBJ databases">
        <authorList>
            <person name="Radwan O."/>
            <person name="Al-Naeli F.A."/>
            <person name="Rendon G.A."/>
            <person name="Fields C."/>
        </authorList>
    </citation>
    <scope>NUCLEOTIDE SEQUENCE [LARGE SCALE GENOMIC DNA]</scope>
    <source>
        <strain evidence="3">CR-DP1</strain>
    </source>
</reference>
<feature type="region of interest" description="Disordered" evidence="1">
    <location>
        <begin position="539"/>
        <end position="568"/>
    </location>
</feature>
<dbReference type="InterPro" id="IPR037508">
    <property type="entry name" value="Msb1/Mug8"/>
</dbReference>
<feature type="compositionally biased region" description="Low complexity" evidence="1">
    <location>
        <begin position="775"/>
        <end position="792"/>
    </location>
</feature>
<feature type="compositionally biased region" description="Low complexity" evidence="1">
    <location>
        <begin position="817"/>
        <end position="847"/>
    </location>
</feature>
<dbReference type="EMBL" id="LAEV01002237">
    <property type="protein sequence ID" value="KKA26187.1"/>
    <property type="molecule type" value="Genomic_DNA"/>
</dbReference>
<comment type="caution">
    <text evidence="3">The sequence shown here is derived from an EMBL/GenBank/DDBJ whole genome shotgun (WGS) entry which is preliminary data.</text>
</comment>
<sequence>MPGIFSRLAGKKKKGNLEDIVVPSTKPWEDAWSRSSVDANEIHELVRRCTEELKSRALDLPFFLLPFRPTSNPSAVRTFVRRFFDPAMGLKGDNLSQELRMTDPMVICGIIKWCWSRLEGGVVGWDVYDLFKSGENEAGFARDSFKTFIPLSVTSEAKSDIIFDFFDLLSAIAAHAKLNGMGGRKLSRMAAWWTFEHKDTGNGFDGGYKRFLSAADATSHMFFAYLRSLSPENPRAGMSILPVSMQKLLDETEYPPERPTLLQYQTHKIAMHVNAVSPTPFSLLRRASHFQFRDSDRGLRAYSEYEDPVEALTEECRRVLKAISSVGHSRVASSKNSTSLRDASWSRFEDLGFSSTLDEIDSDDDKAISRRPVAPMGLRTTPASGSAINLGRPTTPSWADFMSSGFDDSTSGPNSPNLLLPPDKILPPIETTVRQNSSQSHRPRLESDSLEPGELASISSIELDDCFWWVWISSLGPEETANRKSSFGRCAVIETDIKAARWLVIEELVVGAGPDPAEGAYIAEKKGFFSWTRRGKISRSKSTATKPAQEKGLDDTQQLGSSKTSIGPDQQARIQAAAAQLQAKQHEERLLKTQPLAVRRGRTDSELMREKTNSMLTLQTVIVTEASPAMKWTKKYDKDAIREKYLTDTNTGKGLSLQNGPTQSILEEEPQRPQTPDAAPVIDADAPKPSIEVKVTSPKTSVSPDAKKSKKLQKTVITSEKPVVIPNSPVAEKQSSGGGFKKLFGRKNRSSKVPDNAAADLNAMLKQAEKPLPSPKAANVPTPAAVPAEDAPVPAPKDLPEPEPVQDDSQESANNQESPESTVPVSPLSPVSTNADAAPAPVVSSVPKQTPGEYEPSLDDISTDDATEARQEFSRFDQGPLTDQPAFVPANSDSDDATPPPIARRTRGPDTVVAAAAALKPVKRAPEPEKPRSEFEDERWARLRRNAQQRAMQRQGQIPVSVKPSPAAPMQAADADEETSGEESIEARVARIKARVAELTNNMEGPPGSGIMAPSARQ</sequence>
<name>A0A0F4Z6S4_9PEZI</name>
<feature type="compositionally biased region" description="Low complexity" evidence="1">
    <location>
        <begin position="676"/>
        <end position="689"/>
    </location>
</feature>
<feature type="compositionally biased region" description="Acidic residues" evidence="1">
    <location>
        <begin position="974"/>
        <end position="984"/>
    </location>
</feature>
<dbReference type="Gene3D" id="1.10.555.10">
    <property type="entry name" value="Rho GTPase activation protein"/>
    <property type="match status" value="1"/>
</dbReference>
<evidence type="ECO:0000313" key="4">
    <source>
        <dbReference type="Proteomes" id="UP000033483"/>
    </source>
</evidence>
<dbReference type="PANTHER" id="PTHR28093">
    <property type="entry name" value="MORPHOGENESIS-RELATED PROTEIN MSB1"/>
    <property type="match status" value="1"/>
</dbReference>
<feature type="domain" description="Meiotically up-regulated protein Msb1/Mug8" evidence="2">
    <location>
        <begin position="37"/>
        <end position="507"/>
    </location>
</feature>
<evidence type="ECO:0000256" key="1">
    <source>
        <dbReference type="SAM" id="MobiDB-lite"/>
    </source>
</evidence>
<feature type="compositionally biased region" description="Low complexity" evidence="1">
    <location>
        <begin position="413"/>
        <end position="425"/>
    </location>
</feature>
<proteinExistence type="predicted"/>